<evidence type="ECO:0008006" key="4">
    <source>
        <dbReference type="Google" id="ProtNLM"/>
    </source>
</evidence>
<name>L1JIB3_GUITC</name>
<proteinExistence type="predicted"/>
<reference evidence="2" key="3">
    <citation type="submission" date="2016-03" db="UniProtKB">
        <authorList>
            <consortium name="EnsemblProtists"/>
        </authorList>
    </citation>
    <scope>IDENTIFICATION</scope>
</reference>
<feature type="non-terminal residue" evidence="1">
    <location>
        <position position="1"/>
    </location>
</feature>
<reference evidence="3" key="2">
    <citation type="submission" date="2012-11" db="EMBL/GenBank/DDBJ databases">
        <authorList>
            <person name="Kuo A."/>
            <person name="Curtis B.A."/>
            <person name="Tanifuji G."/>
            <person name="Burki F."/>
            <person name="Gruber A."/>
            <person name="Irimia M."/>
            <person name="Maruyama S."/>
            <person name="Arias M.C."/>
            <person name="Ball S.G."/>
            <person name="Gile G.H."/>
            <person name="Hirakawa Y."/>
            <person name="Hopkins J.F."/>
            <person name="Rensing S.A."/>
            <person name="Schmutz J."/>
            <person name="Symeonidi A."/>
            <person name="Elias M."/>
            <person name="Eveleigh R.J."/>
            <person name="Herman E.K."/>
            <person name="Klute M.J."/>
            <person name="Nakayama T."/>
            <person name="Obornik M."/>
            <person name="Reyes-Prieto A."/>
            <person name="Armbrust E.V."/>
            <person name="Aves S.J."/>
            <person name="Beiko R.G."/>
            <person name="Coutinho P."/>
            <person name="Dacks J.B."/>
            <person name="Durnford D.G."/>
            <person name="Fast N.M."/>
            <person name="Green B.R."/>
            <person name="Grisdale C."/>
            <person name="Hempe F."/>
            <person name="Henrissat B."/>
            <person name="Hoppner M.P."/>
            <person name="Ishida K.-I."/>
            <person name="Kim E."/>
            <person name="Koreny L."/>
            <person name="Kroth P.G."/>
            <person name="Liu Y."/>
            <person name="Malik S.-B."/>
            <person name="Maier U.G."/>
            <person name="McRose D."/>
            <person name="Mock T."/>
            <person name="Neilson J.A."/>
            <person name="Onodera N.T."/>
            <person name="Poole A.M."/>
            <person name="Pritham E.J."/>
            <person name="Richards T.A."/>
            <person name="Rocap G."/>
            <person name="Roy S.W."/>
            <person name="Sarai C."/>
            <person name="Schaack S."/>
            <person name="Shirato S."/>
            <person name="Slamovits C.H."/>
            <person name="Spencer D.F."/>
            <person name="Suzuki S."/>
            <person name="Worden A.Z."/>
            <person name="Zauner S."/>
            <person name="Barry K."/>
            <person name="Bell C."/>
            <person name="Bharti A.K."/>
            <person name="Crow J.A."/>
            <person name="Grimwood J."/>
            <person name="Kramer R."/>
            <person name="Lindquist E."/>
            <person name="Lucas S."/>
            <person name="Salamov A."/>
            <person name="McFadden G.I."/>
            <person name="Lane C.E."/>
            <person name="Keeling P.J."/>
            <person name="Gray M.W."/>
            <person name="Grigoriev I.V."/>
            <person name="Archibald J.M."/>
        </authorList>
    </citation>
    <scope>NUCLEOTIDE SEQUENCE</scope>
    <source>
        <strain evidence="3">CCMP2712</strain>
    </source>
</reference>
<gene>
    <name evidence="1" type="ORF">GUITHDRAFT_68984</name>
</gene>
<dbReference type="EnsemblProtists" id="EKX48067">
    <property type="protein sequence ID" value="EKX48067"/>
    <property type="gene ID" value="GUITHDRAFT_68984"/>
</dbReference>
<protein>
    <recommendedName>
        <fullName evidence="4">Rieske domain-containing protein</fullName>
    </recommendedName>
</protein>
<dbReference type="EMBL" id="JH992987">
    <property type="protein sequence ID" value="EKX48067.1"/>
    <property type="molecule type" value="Genomic_DNA"/>
</dbReference>
<dbReference type="AlphaFoldDB" id="L1JIB3"/>
<accession>L1JIB3</accession>
<dbReference type="OrthoDB" id="423598at2759"/>
<dbReference type="KEGG" id="gtt:GUITHDRAFT_68984"/>
<dbReference type="HOGENOM" id="CLU_2032702_0_0_1"/>
<organism evidence="1">
    <name type="scientific">Guillardia theta (strain CCMP2712)</name>
    <name type="common">Cryptophyte</name>
    <dbReference type="NCBI Taxonomy" id="905079"/>
    <lineage>
        <taxon>Eukaryota</taxon>
        <taxon>Cryptophyceae</taxon>
        <taxon>Pyrenomonadales</taxon>
        <taxon>Geminigeraceae</taxon>
        <taxon>Guillardia</taxon>
    </lineage>
</organism>
<evidence type="ECO:0000313" key="1">
    <source>
        <dbReference type="EMBL" id="EKX48067.1"/>
    </source>
</evidence>
<reference evidence="1 3" key="1">
    <citation type="journal article" date="2012" name="Nature">
        <title>Algal genomes reveal evolutionary mosaicism and the fate of nucleomorphs.</title>
        <authorList>
            <consortium name="DOE Joint Genome Institute"/>
            <person name="Curtis B.A."/>
            <person name="Tanifuji G."/>
            <person name="Burki F."/>
            <person name="Gruber A."/>
            <person name="Irimia M."/>
            <person name="Maruyama S."/>
            <person name="Arias M.C."/>
            <person name="Ball S.G."/>
            <person name="Gile G.H."/>
            <person name="Hirakawa Y."/>
            <person name="Hopkins J.F."/>
            <person name="Kuo A."/>
            <person name="Rensing S.A."/>
            <person name="Schmutz J."/>
            <person name="Symeonidi A."/>
            <person name="Elias M."/>
            <person name="Eveleigh R.J."/>
            <person name="Herman E.K."/>
            <person name="Klute M.J."/>
            <person name="Nakayama T."/>
            <person name="Obornik M."/>
            <person name="Reyes-Prieto A."/>
            <person name="Armbrust E.V."/>
            <person name="Aves S.J."/>
            <person name="Beiko R.G."/>
            <person name="Coutinho P."/>
            <person name="Dacks J.B."/>
            <person name="Durnford D.G."/>
            <person name="Fast N.M."/>
            <person name="Green B.R."/>
            <person name="Grisdale C.J."/>
            <person name="Hempel F."/>
            <person name="Henrissat B."/>
            <person name="Hoppner M.P."/>
            <person name="Ishida K."/>
            <person name="Kim E."/>
            <person name="Koreny L."/>
            <person name="Kroth P.G."/>
            <person name="Liu Y."/>
            <person name="Malik S.B."/>
            <person name="Maier U.G."/>
            <person name="McRose D."/>
            <person name="Mock T."/>
            <person name="Neilson J.A."/>
            <person name="Onodera N.T."/>
            <person name="Poole A.M."/>
            <person name="Pritham E.J."/>
            <person name="Richards T.A."/>
            <person name="Rocap G."/>
            <person name="Roy S.W."/>
            <person name="Sarai C."/>
            <person name="Schaack S."/>
            <person name="Shirato S."/>
            <person name="Slamovits C.H."/>
            <person name="Spencer D.F."/>
            <person name="Suzuki S."/>
            <person name="Worden A.Z."/>
            <person name="Zauner S."/>
            <person name="Barry K."/>
            <person name="Bell C."/>
            <person name="Bharti A.K."/>
            <person name="Crow J.A."/>
            <person name="Grimwood J."/>
            <person name="Kramer R."/>
            <person name="Lindquist E."/>
            <person name="Lucas S."/>
            <person name="Salamov A."/>
            <person name="McFadden G.I."/>
            <person name="Lane C.E."/>
            <person name="Keeling P.J."/>
            <person name="Gray M.W."/>
            <person name="Grigoriev I.V."/>
            <person name="Archibald J.M."/>
        </authorList>
    </citation>
    <scope>NUCLEOTIDE SEQUENCE</scope>
    <source>
        <strain evidence="1 3">CCMP2712</strain>
    </source>
</reference>
<dbReference type="RefSeq" id="XP_005835047.1">
    <property type="nucleotide sequence ID" value="XM_005834990.1"/>
</dbReference>
<keyword evidence="3" id="KW-1185">Reference proteome</keyword>
<evidence type="ECO:0000313" key="3">
    <source>
        <dbReference type="Proteomes" id="UP000011087"/>
    </source>
</evidence>
<dbReference type="GeneID" id="17304644"/>
<dbReference type="eggNOG" id="ENOG502S634">
    <property type="taxonomic scope" value="Eukaryota"/>
</dbReference>
<sequence>AVLVGRYSNGKVWAISAKNSATGTEMFGGRVDESDLTIRDPQWGTKYSLVNGEVVGKWCPSPPVLGALIGAIFPPTGVWVPQVREQGGYVEVLLDVNAKAEFEKKYWKGILDAQGKADGGYY</sequence>
<dbReference type="PaxDb" id="55529-EKX48067"/>
<dbReference type="Proteomes" id="UP000011087">
    <property type="component" value="Unassembled WGS sequence"/>
</dbReference>
<evidence type="ECO:0000313" key="2">
    <source>
        <dbReference type="EnsemblProtists" id="EKX48067"/>
    </source>
</evidence>